<evidence type="ECO:0000313" key="1">
    <source>
        <dbReference type="EMBL" id="CEN61411.1"/>
    </source>
</evidence>
<sequence>MAADYDRQIYQKPQVRRAVLAFMSGLDKDKQVSQALSTAKTNCRYNKEKERWEPINVESLYTESNEARQKFLESMEQYDAVAMPKYKTNLSIRDAYSWDEVHRVIDASVEAYQVQATSGIWGRIRLGFRKFSNANGSCCAFLELIPSSSAAQHIGEVRKEVMDALESFPDTLSKITATLSIFYESEDMHRRTSALYVSIFDALEGILTRFKERTASM</sequence>
<organism evidence="1 2">
    <name type="scientific">Aspergillus calidoustus</name>
    <dbReference type="NCBI Taxonomy" id="454130"/>
    <lineage>
        <taxon>Eukaryota</taxon>
        <taxon>Fungi</taxon>
        <taxon>Dikarya</taxon>
        <taxon>Ascomycota</taxon>
        <taxon>Pezizomycotina</taxon>
        <taxon>Eurotiomycetes</taxon>
        <taxon>Eurotiomycetidae</taxon>
        <taxon>Eurotiales</taxon>
        <taxon>Aspergillaceae</taxon>
        <taxon>Aspergillus</taxon>
        <taxon>Aspergillus subgen. Nidulantes</taxon>
    </lineage>
</organism>
<reference evidence="2" key="1">
    <citation type="journal article" date="2016" name="Genome Announc.">
        <title>Draft genome sequences of fungus Aspergillus calidoustus.</title>
        <authorList>
            <person name="Horn F."/>
            <person name="Linde J."/>
            <person name="Mattern D.J."/>
            <person name="Walther G."/>
            <person name="Guthke R."/>
            <person name="Scherlach K."/>
            <person name="Martin K."/>
            <person name="Brakhage A.A."/>
            <person name="Petzke L."/>
            <person name="Valiante V."/>
        </authorList>
    </citation>
    <scope>NUCLEOTIDE SEQUENCE [LARGE SCALE GENOMIC DNA]</scope>
    <source>
        <strain evidence="2">SF006504</strain>
    </source>
</reference>
<gene>
    <name evidence="1" type="ORF">ASPCAL08065</name>
</gene>
<accession>A0A0U5GW10</accession>
<dbReference type="EMBL" id="CDMC01000006">
    <property type="protein sequence ID" value="CEN61411.1"/>
    <property type="molecule type" value="Genomic_DNA"/>
</dbReference>
<dbReference type="OMA" id="ANGSCCA"/>
<dbReference type="PANTHER" id="PTHR40619">
    <property type="entry name" value="FUNGAL STAND N-TERMINAL GOODBYE DOMAIN-CONTAINING PROTEIN"/>
    <property type="match status" value="1"/>
</dbReference>
<dbReference type="STRING" id="454130.A0A0U5GW10"/>
<dbReference type="Proteomes" id="UP000054771">
    <property type="component" value="Unassembled WGS sequence"/>
</dbReference>
<dbReference type="OrthoDB" id="5419927at2759"/>
<protein>
    <submittedName>
        <fullName evidence="1">Uncharacterized protein</fullName>
    </submittedName>
</protein>
<name>A0A0U5GW10_ASPCI</name>
<dbReference type="PANTHER" id="PTHR40619:SF3">
    <property type="entry name" value="FUNGAL STAND N-TERMINAL GOODBYE DOMAIN-CONTAINING PROTEIN"/>
    <property type="match status" value="1"/>
</dbReference>
<keyword evidence="2" id="KW-1185">Reference proteome</keyword>
<evidence type="ECO:0000313" key="2">
    <source>
        <dbReference type="Proteomes" id="UP000054771"/>
    </source>
</evidence>
<proteinExistence type="predicted"/>
<dbReference type="AlphaFoldDB" id="A0A0U5GW10"/>